<dbReference type="PROSITE" id="PS01238">
    <property type="entry name" value="GDA1_CD39_NTPASE"/>
    <property type="match status" value="1"/>
</dbReference>
<dbReference type="Proteomes" id="UP000009131">
    <property type="component" value="Unassembled WGS sequence"/>
</dbReference>
<comment type="similarity">
    <text evidence="2 8">Belongs to the GDA1/CD39 NTPase family.</text>
</comment>
<feature type="active site" description="Proton acceptor" evidence="6">
    <location>
        <position position="359"/>
    </location>
</feature>
<dbReference type="InterPro" id="IPR000407">
    <property type="entry name" value="GDA1_CD39_NTPase"/>
</dbReference>
<dbReference type="HOGENOM" id="CLU_010246_4_2_1"/>
<sequence length="669" mass="72155">MSSAPTKRRSIISNNSDSHLASGSEDEHIAQHNGSAHASRQGAGLSSVYSSPSRSRSRASISTLTAQSGTSTPRRGTPVDSAGSLPARIPSRSNTPLPIDSGERRQSSLELDDQEAAQLIAEPGGMPAPSRVGGKSASGLASASWSRLLSRRNVAAGTVLLIFGLYAFGGSTTHELGKSAVGSLAHYKGNDAMQQDIGETANMQANPNHPTQQKETCSIPLDQRPSSYALMIDAGSTGSRIHVYTFTYCTSASTPSNKDAVPALESEVFEQLQPGLSSYSGRPREAAESLRPLLEVALKTIPESERKCTPIAVKATAGLRLLGTSESQAILTEVERWLRKSYPFHVVDDGVVIMDGRDEGVYAWITINYLLGLVGPAAKATSTAAVMDLGGASTQIVFEPHMRSDKKLSPGDHVYDLKFSSEDHVLYQHSHLGYGLMQARRSVHNLIAFTYVWQSAPKGKSLAWEDLNQSIEIPNPCLVRQGKKMVTLDPPGRPKVNVTFVGTGAGFDACRRVVDVTMAKDALCEVEPCAFGGVYQPKLMETFGQGPIYALSYFYDRIVPLGLGADSVPFTMKQLRELTADVCAGPEGSSDGKHGWARFRRSKEAMAELEDRPEYCLDLTFMYSLLGFGYELAEDRELQVGKKINDVELGWALGASISLITDTDLKCEI</sequence>
<dbReference type="OrthoDB" id="6372431at2759"/>
<protein>
    <recommendedName>
        <fullName evidence="5">guanosine-diphosphatase</fullName>
        <ecNumber evidence="5">3.6.1.42</ecNumber>
    </recommendedName>
</protein>
<keyword evidence="11" id="KW-1185">Reference proteome</keyword>
<dbReference type="Gene3D" id="3.30.420.40">
    <property type="match status" value="1"/>
</dbReference>
<feature type="region of interest" description="Disordered" evidence="9">
    <location>
        <begin position="1"/>
        <end position="111"/>
    </location>
</feature>
<evidence type="ECO:0000313" key="11">
    <source>
        <dbReference type="Proteomes" id="UP000009131"/>
    </source>
</evidence>
<dbReference type="RefSeq" id="XP_014571351.1">
    <property type="nucleotide sequence ID" value="XM_014715865.1"/>
</dbReference>
<dbReference type="GO" id="GO:0005524">
    <property type="term" value="F:ATP binding"/>
    <property type="evidence" value="ECO:0007669"/>
    <property type="project" value="UniProtKB-KW"/>
</dbReference>
<proteinExistence type="inferred from homology"/>
<dbReference type="FunCoup" id="G7DT17">
    <property type="interactions" value="164"/>
</dbReference>
<keyword evidence="7" id="KW-0067">ATP-binding</keyword>
<evidence type="ECO:0000256" key="1">
    <source>
        <dbReference type="ARBA" id="ARBA00004323"/>
    </source>
</evidence>
<dbReference type="GO" id="GO:0006487">
    <property type="term" value="P:protein N-linked glycosylation"/>
    <property type="evidence" value="ECO:0007669"/>
    <property type="project" value="TreeGrafter"/>
</dbReference>
<evidence type="ECO:0000256" key="3">
    <source>
        <dbReference type="ARBA" id="ARBA00022801"/>
    </source>
</evidence>
<accession>G7DT17</accession>
<dbReference type="GO" id="GO:0045134">
    <property type="term" value="F:UDP phosphatase activity"/>
    <property type="evidence" value="ECO:0007669"/>
    <property type="project" value="TreeGrafter"/>
</dbReference>
<reference evidence="10 11" key="2">
    <citation type="journal article" date="2012" name="Open Biol.">
        <title>Characteristics of nucleosomes and linker DNA regions on the genome of the basidiomycete Mixia osmundae revealed by mono- and dinucleosome mapping.</title>
        <authorList>
            <person name="Nishida H."/>
            <person name="Kondo S."/>
            <person name="Matsumoto T."/>
            <person name="Suzuki Y."/>
            <person name="Yoshikawa H."/>
            <person name="Taylor T.D."/>
            <person name="Sugiyama J."/>
        </authorList>
    </citation>
    <scope>NUCLEOTIDE SEQUENCE [LARGE SCALE GENOMIC DNA]</scope>
    <source>
        <strain evidence="11">CBS 9802 / IAM 14324 / JCM 22182 / KY 12970</strain>
    </source>
</reference>
<dbReference type="PANTHER" id="PTHR11782">
    <property type="entry name" value="ADENOSINE/GUANOSINE DIPHOSPHATASE"/>
    <property type="match status" value="1"/>
</dbReference>
<evidence type="ECO:0000256" key="2">
    <source>
        <dbReference type="ARBA" id="ARBA00009283"/>
    </source>
</evidence>
<comment type="function">
    <text evidence="4">After transfer of sugars to endogenous macromolecular acceptors, the enzyme converts nucleoside diphosphates to nucleoside monophosphates which in turn exit the Golgi lumen in a coupled antiporter reaction, allowing entry of additional nucleotide sugar from the cytosol.</text>
</comment>
<feature type="compositionally biased region" description="Polar residues" evidence="9">
    <location>
        <begin position="63"/>
        <end position="74"/>
    </location>
</feature>
<feature type="binding site" evidence="7">
    <location>
        <begin position="391"/>
        <end position="395"/>
    </location>
    <ligand>
        <name>ATP</name>
        <dbReference type="ChEBI" id="CHEBI:30616"/>
    </ligand>
</feature>
<dbReference type="Gene3D" id="3.30.420.150">
    <property type="entry name" value="Exopolyphosphatase. Domain 2"/>
    <property type="match status" value="1"/>
</dbReference>
<dbReference type="OMA" id="WTCRIKE"/>
<dbReference type="AlphaFoldDB" id="G7DT17"/>
<evidence type="ECO:0000256" key="9">
    <source>
        <dbReference type="SAM" id="MobiDB-lite"/>
    </source>
</evidence>
<evidence type="ECO:0000256" key="4">
    <source>
        <dbReference type="ARBA" id="ARBA00037742"/>
    </source>
</evidence>
<dbReference type="GO" id="GO:0009134">
    <property type="term" value="P:nucleoside diphosphate catabolic process"/>
    <property type="evidence" value="ECO:0007669"/>
    <property type="project" value="TreeGrafter"/>
</dbReference>
<dbReference type="STRING" id="764103.G7DT17"/>
<feature type="compositionally biased region" description="Polar residues" evidence="9">
    <location>
        <begin position="11"/>
        <end position="21"/>
    </location>
</feature>
<comment type="subcellular location">
    <subcellularLocation>
        <location evidence="1">Golgi apparatus membrane</location>
        <topology evidence="1">Single-pass type II membrane protein</topology>
    </subcellularLocation>
</comment>
<comment type="caution">
    <text evidence="10">The sequence shown here is derived from an EMBL/GenBank/DDBJ whole genome shotgun (WGS) entry which is preliminary data.</text>
</comment>
<dbReference type="InParanoid" id="G7DT17"/>
<evidence type="ECO:0000313" key="10">
    <source>
        <dbReference type="EMBL" id="GAA93896.1"/>
    </source>
</evidence>
<gene>
    <name evidence="10" type="primary">Mo00542</name>
    <name evidence="10" type="ORF">E5Q_00542</name>
</gene>
<name>G7DT17_MIXOS</name>
<dbReference type="GO" id="GO:0000139">
    <property type="term" value="C:Golgi membrane"/>
    <property type="evidence" value="ECO:0007669"/>
    <property type="project" value="UniProtKB-SubCell"/>
</dbReference>
<dbReference type="GO" id="GO:0004382">
    <property type="term" value="F:GDP phosphatase activity"/>
    <property type="evidence" value="ECO:0007669"/>
    <property type="project" value="UniProtKB-EC"/>
</dbReference>
<dbReference type="PANTHER" id="PTHR11782:SF83">
    <property type="entry name" value="GUANOSINE-DIPHOSPHATASE"/>
    <property type="match status" value="1"/>
</dbReference>
<dbReference type="GO" id="GO:0017111">
    <property type="term" value="F:ribonucleoside triphosphate phosphatase activity"/>
    <property type="evidence" value="ECO:0007669"/>
    <property type="project" value="TreeGrafter"/>
</dbReference>
<feature type="compositionally biased region" description="Low complexity" evidence="9">
    <location>
        <begin position="46"/>
        <end position="62"/>
    </location>
</feature>
<evidence type="ECO:0000256" key="7">
    <source>
        <dbReference type="PIRSR" id="PIRSR600407-2"/>
    </source>
</evidence>
<evidence type="ECO:0000256" key="6">
    <source>
        <dbReference type="PIRSR" id="PIRSR600407-1"/>
    </source>
</evidence>
<keyword evidence="3 8" id="KW-0378">Hydrolase</keyword>
<evidence type="ECO:0000256" key="8">
    <source>
        <dbReference type="RuleBase" id="RU003833"/>
    </source>
</evidence>
<dbReference type="Pfam" id="PF01150">
    <property type="entry name" value="GDA1_CD39"/>
    <property type="match status" value="1"/>
</dbReference>
<keyword evidence="7" id="KW-0547">Nucleotide-binding</keyword>
<feature type="compositionally biased region" description="Basic residues" evidence="9">
    <location>
        <begin position="1"/>
        <end position="10"/>
    </location>
</feature>
<reference evidence="10 11" key="1">
    <citation type="journal article" date="2011" name="J. Gen. Appl. Microbiol.">
        <title>Draft genome sequencing of the enigmatic basidiomycete Mixia osmundae.</title>
        <authorList>
            <person name="Nishida H."/>
            <person name="Nagatsuka Y."/>
            <person name="Sugiyama J."/>
        </authorList>
    </citation>
    <scope>NUCLEOTIDE SEQUENCE [LARGE SCALE GENOMIC DNA]</scope>
    <source>
        <strain evidence="11">CBS 9802 / IAM 14324 / JCM 22182 / KY 12970</strain>
    </source>
</reference>
<dbReference type="EMBL" id="BABT02000025">
    <property type="protein sequence ID" value="GAA93896.1"/>
    <property type="molecule type" value="Genomic_DNA"/>
</dbReference>
<organism evidence="10 11">
    <name type="scientific">Mixia osmundae (strain CBS 9802 / IAM 14324 / JCM 22182 / KY 12970)</name>
    <dbReference type="NCBI Taxonomy" id="764103"/>
    <lineage>
        <taxon>Eukaryota</taxon>
        <taxon>Fungi</taxon>
        <taxon>Dikarya</taxon>
        <taxon>Basidiomycota</taxon>
        <taxon>Pucciniomycotina</taxon>
        <taxon>Mixiomycetes</taxon>
        <taxon>Mixiales</taxon>
        <taxon>Mixiaceae</taxon>
        <taxon>Mixia</taxon>
    </lineage>
</organism>
<dbReference type="CDD" id="cd24040">
    <property type="entry name" value="ASKHA_NBD_GDA1"/>
    <property type="match status" value="1"/>
</dbReference>
<dbReference type="EC" id="3.6.1.42" evidence="5"/>
<dbReference type="eggNOG" id="KOG1385">
    <property type="taxonomic scope" value="Eukaryota"/>
</dbReference>
<evidence type="ECO:0000256" key="5">
    <source>
        <dbReference type="ARBA" id="ARBA00038903"/>
    </source>
</evidence>